<gene>
    <name evidence="1" type="ORF">CPELLU_LOCUS15235</name>
</gene>
<dbReference type="AlphaFoldDB" id="A0A9N9J4Z6"/>
<comment type="caution">
    <text evidence="1">The sequence shown here is derived from an EMBL/GenBank/DDBJ whole genome shotgun (WGS) entry which is preliminary data.</text>
</comment>
<evidence type="ECO:0000313" key="2">
    <source>
        <dbReference type="Proteomes" id="UP000789759"/>
    </source>
</evidence>
<name>A0A9N9J4Z6_9GLOM</name>
<evidence type="ECO:0000313" key="1">
    <source>
        <dbReference type="EMBL" id="CAG8759810.1"/>
    </source>
</evidence>
<dbReference type="Proteomes" id="UP000789759">
    <property type="component" value="Unassembled WGS sequence"/>
</dbReference>
<accession>A0A9N9J4Z6</accession>
<dbReference type="EMBL" id="CAJVQA010019586">
    <property type="protein sequence ID" value="CAG8759810.1"/>
    <property type="molecule type" value="Genomic_DNA"/>
</dbReference>
<organism evidence="1 2">
    <name type="scientific">Cetraspora pellucida</name>
    <dbReference type="NCBI Taxonomy" id="1433469"/>
    <lineage>
        <taxon>Eukaryota</taxon>
        <taxon>Fungi</taxon>
        <taxon>Fungi incertae sedis</taxon>
        <taxon>Mucoromycota</taxon>
        <taxon>Glomeromycotina</taxon>
        <taxon>Glomeromycetes</taxon>
        <taxon>Diversisporales</taxon>
        <taxon>Gigasporaceae</taxon>
        <taxon>Cetraspora</taxon>
    </lineage>
</organism>
<sequence>RKVKHKTKKLTKQTYLPRKQETSGNTRIVIGNALAKGNHNRQERLWIIKEKFF</sequence>
<feature type="non-terminal residue" evidence="1">
    <location>
        <position position="1"/>
    </location>
</feature>
<reference evidence="1" key="1">
    <citation type="submission" date="2021-06" db="EMBL/GenBank/DDBJ databases">
        <authorList>
            <person name="Kallberg Y."/>
            <person name="Tangrot J."/>
            <person name="Rosling A."/>
        </authorList>
    </citation>
    <scope>NUCLEOTIDE SEQUENCE</scope>
    <source>
        <strain evidence="1">FL966</strain>
    </source>
</reference>
<protein>
    <submittedName>
        <fullName evidence="1">8760_t:CDS:1</fullName>
    </submittedName>
</protein>
<proteinExistence type="predicted"/>
<keyword evidence="2" id="KW-1185">Reference proteome</keyword>